<comment type="caution">
    <text evidence="3">The sequence shown here is derived from an EMBL/GenBank/DDBJ whole genome shotgun (WGS) entry which is preliminary data.</text>
</comment>
<reference evidence="4" key="1">
    <citation type="journal article" date="2019" name="Int. J. Syst. Evol. Microbiol.">
        <title>The Global Catalogue of Microorganisms (GCM) 10K type strain sequencing project: providing services to taxonomists for standard genome sequencing and annotation.</title>
        <authorList>
            <consortium name="The Broad Institute Genomics Platform"/>
            <consortium name="The Broad Institute Genome Sequencing Center for Infectious Disease"/>
            <person name="Wu L."/>
            <person name="Ma J."/>
        </authorList>
    </citation>
    <scope>NUCLEOTIDE SEQUENCE [LARGE SCALE GENOMIC DNA]</scope>
    <source>
        <strain evidence="4">JCM 17804</strain>
    </source>
</reference>
<dbReference type="InterPro" id="IPR029058">
    <property type="entry name" value="AB_hydrolase_fold"/>
</dbReference>
<dbReference type="PANTHER" id="PTHR48081:SF33">
    <property type="entry name" value="KYNURENINE FORMAMIDASE"/>
    <property type="match status" value="1"/>
</dbReference>
<dbReference type="Pfam" id="PF20434">
    <property type="entry name" value="BD-FAE"/>
    <property type="match status" value="1"/>
</dbReference>
<dbReference type="PANTHER" id="PTHR48081">
    <property type="entry name" value="AB HYDROLASE SUPERFAMILY PROTEIN C4A8.06C"/>
    <property type="match status" value="1"/>
</dbReference>
<evidence type="ECO:0000313" key="4">
    <source>
        <dbReference type="Proteomes" id="UP001500975"/>
    </source>
</evidence>
<evidence type="ECO:0000313" key="3">
    <source>
        <dbReference type="EMBL" id="GAA4355320.1"/>
    </source>
</evidence>
<protein>
    <submittedName>
        <fullName evidence="3">Alpha/beta hydrolase</fullName>
    </submittedName>
</protein>
<evidence type="ECO:0000259" key="2">
    <source>
        <dbReference type="Pfam" id="PF20434"/>
    </source>
</evidence>
<dbReference type="SUPFAM" id="SSF53474">
    <property type="entry name" value="alpha/beta-Hydrolases"/>
    <property type="match status" value="1"/>
</dbReference>
<organism evidence="3 4">
    <name type="scientific">Variovorax defluvii</name>
    <dbReference type="NCBI Taxonomy" id="913761"/>
    <lineage>
        <taxon>Bacteria</taxon>
        <taxon>Pseudomonadati</taxon>
        <taxon>Pseudomonadota</taxon>
        <taxon>Betaproteobacteria</taxon>
        <taxon>Burkholderiales</taxon>
        <taxon>Comamonadaceae</taxon>
        <taxon>Variovorax</taxon>
    </lineage>
</organism>
<evidence type="ECO:0000256" key="1">
    <source>
        <dbReference type="ARBA" id="ARBA00022801"/>
    </source>
</evidence>
<dbReference type="RefSeq" id="WP_345541050.1">
    <property type="nucleotide sequence ID" value="NZ_BAABGJ010000080.1"/>
</dbReference>
<dbReference type="InterPro" id="IPR049492">
    <property type="entry name" value="BD-FAE-like_dom"/>
</dbReference>
<keyword evidence="4" id="KW-1185">Reference proteome</keyword>
<gene>
    <name evidence="3" type="ORF">GCM10023165_47330</name>
</gene>
<feature type="domain" description="BD-FAE-like" evidence="2">
    <location>
        <begin position="75"/>
        <end position="171"/>
    </location>
</feature>
<name>A0ABP8IB77_9BURK</name>
<dbReference type="EMBL" id="BAABGJ010000080">
    <property type="protein sequence ID" value="GAA4355320.1"/>
    <property type="molecule type" value="Genomic_DNA"/>
</dbReference>
<proteinExistence type="predicted"/>
<accession>A0ABP8IB77</accession>
<dbReference type="Proteomes" id="UP001500975">
    <property type="component" value="Unassembled WGS sequence"/>
</dbReference>
<dbReference type="GO" id="GO:0016787">
    <property type="term" value="F:hydrolase activity"/>
    <property type="evidence" value="ECO:0007669"/>
    <property type="project" value="UniProtKB-KW"/>
</dbReference>
<keyword evidence="1 3" id="KW-0378">Hydrolase</keyword>
<sequence>MEFDTEGIVELMQVLERNYSLRARHPERAAIYADYEARSERFRAEASGWQCFPYGKAERCAIDWFPAQRPPGAPPAPAEGTPLLVFIHGGFWRALDRRVFSFIAEHYVKAGIAVAMVGYELAPVAKLTDIVDQAADALACLNRRAGELGFDTRRVGVSGHSAGGHLAAMVSAVPPQSLGGHPLMCVAPVSGVFSLAPLLLTSINHDVRMTPDDALRLSPSAMERFYTGEFIVAVGEKETDGFIGQSRDFVETAERKGAKATLQIVPGRTHFSVLEDLARPEFSLFQRVFEAITRTPASTA</sequence>
<dbReference type="Gene3D" id="3.40.50.1820">
    <property type="entry name" value="alpha/beta hydrolase"/>
    <property type="match status" value="1"/>
</dbReference>
<dbReference type="InterPro" id="IPR050300">
    <property type="entry name" value="GDXG_lipolytic_enzyme"/>
</dbReference>